<dbReference type="GO" id="GO:0016747">
    <property type="term" value="F:acyltransferase activity, transferring groups other than amino-acyl groups"/>
    <property type="evidence" value="ECO:0007669"/>
    <property type="project" value="InterPro"/>
</dbReference>
<dbReference type="InterPro" id="IPR050832">
    <property type="entry name" value="Bact_Acetyltransf"/>
</dbReference>
<dbReference type="InterPro" id="IPR016181">
    <property type="entry name" value="Acyl_CoA_acyltransferase"/>
</dbReference>
<dbReference type="PANTHER" id="PTHR43877">
    <property type="entry name" value="AMINOALKYLPHOSPHONATE N-ACETYLTRANSFERASE-RELATED-RELATED"/>
    <property type="match status" value="1"/>
</dbReference>
<name>G6XLE5_9PROT</name>
<keyword evidence="5" id="KW-1185">Reference proteome</keyword>
<evidence type="ECO:0000256" key="2">
    <source>
        <dbReference type="ARBA" id="ARBA00023315"/>
    </source>
</evidence>
<dbReference type="InterPro" id="IPR000182">
    <property type="entry name" value="GNAT_dom"/>
</dbReference>
<dbReference type="Proteomes" id="UP000004949">
    <property type="component" value="Unassembled WGS sequence"/>
</dbReference>
<accession>G6XLE5</accession>
<dbReference type="Gene3D" id="3.40.630.30">
    <property type="match status" value="1"/>
</dbReference>
<evidence type="ECO:0000313" key="4">
    <source>
        <dbReference type="EMBL" id="EHH67200.1"/>
    </source>
</evidence>
<protein>
    <submittedName>
        <fullName evidence="4">Putative acetyltransferase</fullName>
    </submittedName>
</protein>
<dbReference type="OrthoDB" id="275336at2"/>
<keyword evidence="2" id="KW-0012">Acyltransferase</keyword>
<dbReference type="SUPFAM" id="SSF55729">
    <property type="entry name" value="Acyl-CoA N-acyltransferases (Nat)"/>
    <property type="match status" value="1"/>
</dbReference>
<dbReference type="AlphaFoldDB" id="G6XLE5"/>
<evidence type="ECO:0000313" key="5">
    <source>
        <dbReference type="Proteomes" id="UP000004949"/>
    </source>
</evidence>
<dbReference type="PROSITE" id="PS51186">
    <property type="entry name" value="GNAT"/>
    <property type="match status" value="1"/>
</dbReference>
<dbReference type="Pfam" id="PF00583">
    <property type="entry name" value="Acetyltransf_1"/>
    <property type="match status" value="1"/>
</dbReference>
<reference evidence="4 5" key="1">
    <citation type="submission" date="2011-10" db="EMBL/GenBank/DDBJ databases">
        <title>Genome sequence of Gluconobacter morbifer G707, isolated from Drosophila gut.</title>
        <authorList>
            <person name="Lee W.-J."/>
            <person name="Kim E.-K."/>
        </authorList>
    </citation>
    <scope>NUCLEOTIDE SEQUENCE [LARGE SCALE GENOMIC DNA]</scope>
    <source>
        <strain evidence="4 5">G707</strain>
    </source>
</reference>
<evidence type="ECO:0000259" key="3">
    <source>
        <dbReference type="PROSITE" id="PS51186"/>
    </source>
</evidence>
<gene>
    <name evidence="4" type="ORF">GMO_21930</name>
</gene>
<feature type="domain" description="N-acetyltransferase" evidence="3">
    <location>
        <begin position="37"/>
        <end position="189"/>
    </location>
</feature>
<comment type="caution">
    <text evidence="4">The sequence shown here is derived from an EMBL/GenBank/DDBJ whole genome shotgun (WGS) entry which is preliminary data.</text>
</comment>
<dbReference type="RefSeq" id="WP_008852340.1">
    <property type="nucleotide sequence ID" value="NZ_AGQV01000010.1"/>
</dbReference>
<evidence type="ECO:0000256" key="1">
    <source>
        <dbReference type="ARBA" id="ARBA00022679"/>
    </source>
</evidence>
<dbReference type="PATRIC" id="fig|1088869.3.peg.2186"/>
<dbReference type="EMBL" id="AGQV01000010">
    <property type="protein sequence ID" value="EHH67200.1"/>
    <property type="molecule type" value="Genomic_DNA"/>
</dbReference>
<keyword evidence="1 4" id="KW-0808">Transferase</keyword>
<proteinExistence type="predicted"/>
<organism evidence="4 5">
    <name type="scientific">Gluconobacter morbifer G707</name>
    <dbReference type="NCBI Taxonomy" id="1088869"/>
    <lineage>
        <taxon>Bacteria</taxon>
        <taxon>Pseudomonadati</taxon>
        <taxon>Pseudomonadota</taxon>
        <taxon>Alphaproteobacteria</taxon>
        <taxon>Acetobacterales</taxon>
        <taxon>Acetobacteraceae</taxon>
        <taxon>Gluconobacter</taxon>
    </lineage>
</organism>
<sequence>MLRERPFPSSPTARLVVEVTFLETRVPRPFPVVPDGLSLTRVDAPAIALYRRLYQEVGGEYCWWMRRPMPDAELAAILHDPDVHFMVLWDAAGESLGFYELDLRERGDANLAYFGLVPSAVGKGLGRVLLDCAVAQAFANGGWRLRVNTCSLDHPHALPNYHRAGFTVRSVVREEWDVPVDYLPERLRRL</sequence>
<dbReference type="STRING" id="1088869.GMO_21930"/>
<dbReference type="eggNOG" id="COG0454">
    <property type="taxonomic scope" value="Bacteria"/>
</dbReference>